<feature type="transmembrane region" description="Helical" evidence="7">
    <location>
        <begin position="155"/>
        <end position="176"/>
    </location>
</feature>
<sequence>MSKGLASKAFSGLKWTSASTIANAVMQIGYTSVMARLLEPEAFGLVSLATVILGFGNYFANMGLNQAIIQKEVLTKANIRAAFTTAVILGLIFTGVTWLLAPTAALFFENKEVIPIVQVMAFSFMVNGLSSTAVSLLQREMRFKALGIVETISYVISYLGVGVVLAYLGFGFWSLVYATLTQVTLTAIGSYFMVRHSVFPVFSWPAYKPLFNYGSKMSFLGILEYIYSQLHIILVGKLLGMHKLGIYTRAHMLVHLPIYNITRTLSKVIFPSFSKLQKDIQKLGKVYLSSITLLAAVLIPVCLGIMVAAPELVYILLGEQWGESIPVLQVLSLAVPVGFITMFSGIVCDAKAELNLKMTITVVYIVLLIGLFLLLREYGIVGFATAVLIGEVIRTGLYQYAMKRVLGINFSSQLRCYIPGVVNGVVIAAVVYPLSIFLRDTQLPMAVILACQVMASGILFLTLTLLFPHKVLKAEIGMILSKIGLKEDSSSYYGRIISRYKRNLVEEPEGV</sequence>
<feature type="transmembrane region" description="Helical" evidence="7">
    <location>
        <begin position="354"/>
        <end position="374"/>
    </location>
</feature>
<feature type="transmembrane region" description="Helical" evidence="7">
    <location>
        <begin position="417"/>
        <end position="438"/>
    </location>
</feature>
<evidence type="ECO:0000256" key="4">
    <source>
        <dbReference type="ARBA" id="ARBA00022692"/>
    </source>
</evidence>
<keyword evidence="4 7" id="KW-0812">Transmembrane</keyword>
<feature type="transmembrane region" description="Helical" evidence="7">
    <location>
        <begin position="113"/>
        <end position="134"/>
    </location>
</feature>
<dbReference type="PANTHER" id="PTHR30250">
    <property type="entry name" value="PST FAMILY PREDICTED COLANIC ACID TRANSPORTER"/>
    <property type="match status" value="1"/>
</dbReference>
<comment type="caution">
    <text evidence="8">The sequence shown here is derived from an EMBL/GenBank/DDBJ whole genome shotgun (WGS) entry which is preliminary data.</text>
</comment>
<feature type="transmembrane region" description="Helical" evidence="7">
    <location>
        <begin position="444"/>
        <end position="467"/>
    </location>
</feature>
<dbReference type="Pfam" id="PF13440">
    <property type="entry name" value="Polysacc_synt_3"/>
    <property type="match status" value="1"/>
</dbReference>
<keyword evidence="6 7" id="KW-0472">Membrane</keyword>
<dbReference type="CDD" id="cd13127">
    <property type="entry name" value="MATE_tuaB_like"/>
    <property type="match status" value="1"/>
</dbReference>
<evidence type="ECO:0000256" key="5">
    <source>
        <dbReference type="ARBA" id="ARBA00022989"/>
    </source>
</evidence>
<reference evidence="9" key="1">
    <citation type="journal article" date="2019" name="Int. J. Syst. Evol. Microbiol.">
        <title>The Global Catalogue of Microorganisms (GCM) 10K type strain sequencing project: providing services to taxonomists for standard genome sequencing and annotation.</title>
        <authorList>
            <consortium name="The Broad Institute Genomics Platform"/>
            <consortium name="The Broad Institute Genome Sequencing Center for Infectious Disease"/>
            <person name="Wu L."/>
            <person name="Ma J."/>
        </authorList>
    </citation>
    <scope>NUCLEOTIDE SEQUENCE [LARGE SCALE GENOMIC DNA]</scope>
    <source>
        <strain evidence="9">KCTC 42498</strain>
    </source>
</reference>
<dbReference type="EMBL" id="JBHULU010000021">
    <property type="protein sequence ID" value="MFD2515327.1"/>
    <property type="molecule type" value="Genomic_DNA"/>
</dbReference>
<protein>
    <submittedName>
        <fullName evidence="8">Lipopolysaccharide biosynthesis protein</fullName>
    </submittedName>
</protein>
<feature type="transmembrane region" description="Helical" evidence="7">
    <location>
        <begin position="219"/>
        <end position="240"/>
    </location>
</feature>
<feature type="transmembrane region" description="Helical" evidence="7">
    <location>
        <begin position="81"/>
        <end position="101"/>
    </location>
</feature>
<comment type="similarity">
    <text evidence="2">Belongs to the polysaccharide synthase family.</text>
</comment>
<feature type="transmembrane region" description="Helical" evidence="7">
    <location>
        <begin position="380"/>
        <end position="397"/>
    </location>
</feature>
<evidence type="ECO:0000256" key="7">
    <source>
        <dbReference type="SAM" id="Phobius"/>
    </source>
</evidence>
<feature type="transmembrane region" description="Helical" evidence="7">
    <location>
        <begin position="42"/>
        <end position="60"/>
    </location>
</feature>
<dbReference type="RefSeq" id="WP_377509828.1">
    <property type="nucleotide sequence ID" value="NZ_JBHULU010000021.1"/>
</dbReference>
<evidence type="ECO:0000256" key="2">
    <source>
        <dbReference type="ARBA" id="ARBA00007430"/>
    </source>
</evidence>
<dbReference type="InterPro" id="IPR050833">
    <property type="entry name" value="Poly_Biosynth_Transport"/>
</dbReference>
<comment type="subcellular location">
    <subcellularLocation>
        <location evidence="1">Cell membrane</location>
        <topology evidence="1">Multi-pass membrane protein</topology>
    </subcellularLocation>
</comment>
<gene>
    <name evidence="8" type="ORF">ACFSRY_15750</name>
</gene>
<evidence type="ECO:0000256" key="1">
    <source>
        <dbReference type="ARBA" id="ARBA00004651"/>
    </source>
</evidence>
<evidence type="ECO:0000313" key="9">
    <source>
        <dbReference type="Proteomes" id="UP001597544"/>
    </source>
</evidence>
<feature type="transmembrane region" description="Helical" evidence="7">
    <location>
        <begin position="327"/>
        <end position="347"/>
    </location>
</feature>
<organism evidence="8 9">
    <name type="scientific">Pontibacter locisalis</name>
    <dbReference type="NCBI Taxonomy" id="1719035"/>
    <lineage>
        <taxon>Bacteria</taxon>
        <taxon>Pseudomonadati</taxon>
        <taxon>Bacteroidota</taxon>
        <taxon>Cytophagia</taxon>
        <taxon>Cytophagales</taxon>
        <taxon>Hymenobacteraceae</taxon>
        <taxon>Pontibacter</taxon>
    </lineage>
</organism>
<evidence type="ECO:0000256" key="6">
    <source>
        <dbReference type="ARBA" id="ARBA00023136"/>
    </source>
</evidence>
<proteinExistence type="inferred from homology"/>
<dbReference type="PANTHER" id="PTHR30250:SF10">
    <property type="entry name" value="LIPOPOLYSACCHARIDE BIOSYNTHESIS PROTEIN WZXC"/>
    <property type="match status" value="1"/>
</dbReference>
<keyword evidence="9" id="KW-1185">Reference proteome</keyword>
<name>A0ABW5IQP4_9BACT</name>
<evidence type="ECO:0000313" key="8">
    <source>
        <dbReference type="EMBL" id="MFD2515327.1"/>
    </source>
</evidence>
<accession>A0ABW5IQP4</accession>
<keyword evidence="5 7" id="KW-1133">Transmembrane helix</keyword>
<feature type="transmembrane region" description="Helical" evidence="7">
    <location>
        <begin position="286"/>
        <end position="307"/>
    </location>
</feature>
<dbReference type="Proteomes" id="UP001597544">
    <property type="component" value="Unassembled WGS sequence"/>
</dbReference>
<keyword evidence="3" id="KW-1003">Cell membrane</keyword>
<evidence type="ECO:0000256" key="3">
    <source>
        <dbReference type="ARBA" id="ARBA00022475"/>
    </source>
</evidence>